<reference evidence="1 2" key="2">
    <citation type="journal article" date="2022" name="Mol. Ecol. Resour.">
        <title>The genomes of chicory, endive, great burdock and yacon provide insights into Asteraceae paleo-polyploidization history and plant inulin production.</title>
        <authorList>
            <person name="Fan W."/>
            <person name="Wang S."/>
            <person name="Wang H."/>
            <person name="Wang A."/>
            <person name="Jiang F."/>
            <person name="Liu H."/>
            <person name="Zhao H."/>
            <person name="Xu D."/>
            <person name="Zhang Y."/>
        </authorList>
    </citation>
    <scope>NUCLEOTIDE SEQUENCE [LARGE SCALE GENOMIC DNA]</scope>
    <source>
        <strain evidence="2">cv. Punajuju</strain>
        <tissue evidence="1">Leaves</tissue>
    </source>
</reference>
<organism evidence="1 2">
    <name type="scientific">Cichorium intybus</name>
    <name type="common">Chicory</name>
    <dbReference type="NCBI Taxonomy" id="13427"/>
    <lineage>
        <taxon>Eukaryota</taxon>
        <taxon>Viridiplantae</taxon>
        <taxon>Streptophyta</taxon>
        <taxon>Embryophyta</taxon>
        <taxon>Tracheophyta</taxon>
        <taxon>Spermatophyta</taxon>
        <taxon>Magnoliopsida</taxon>
        <taxon>eudicotyledons</taxon>
        <taxon>Gunneridae</taxon>
        <taxon>Pentapetalae</taxon>
        <taxon>asterids</taxon>
        <taxon>campanulids</taxon>
        <taxon>Asterales</taxon>
        <taxon>Asteraceae</taxon>
        <taxon>Cichorioideae</taxon>
        <taxon>Cichorieae</taxon>
        <taxon>Cichoriinae</taxon>
        <taxon>Cichorium</taxon>
    </lineage>
</organism>
<comment type="caution">
    <text evidence="1">The sequence shown here is derived from an EMBL/GenBank/DDBJ whole genome shotgun (WGS) entry which is preliminary data.</text>
</comment>
<gene>
    <name evidence="1" type="ORF">L2E82_43549</name>
</gene>
<evidence type="ECO:0000313" key="1">
    <source>
        <dbReference type="EMBL" id="KAI3699317.1"/>
    </source>
</evidence>
<reference evidence="2" key="1">
    <citation type="journal article" date="2022" name="Mol. Ecol. Resour.">
        <title>The genomes of chicory, endive, great burdock and yacon provide insights into Asteraceae palaeo-polyploidization history and plant inulin production.</title>
        <authorList>
            <person name="Fan W."/>
            <person name="Wang S."/>
            <person name="Wang H."/>
            <person name="Wang A."/>
            <person name="Jiang F."/>
            <person name="Liu H."/>
            <person name="Zhao H."/>
            <person name="Xu D."/>
            <person name="Zhang Y."/>
        </authorList>
    </citation>
    <scope>NUCLEOTIDE SEQUENCE [LARGE SCALE GENOMIC DNA]</scope>
    <source>
        <strain evidence="2">cv. Punajuju</strain>
    </source>
</reference>
<proteinExistence type="predicted"/>
<evidence type="ECO:0000313" key="2">
    <source>
        <dbReference type="Proteomes" id="UP001055811"/>
    </source>
</evidence>
<protein>
    <submittedName>
        <fullName evidence="1">Uncharacterized protein</fullName>
    </submittedName>
</protein>
<dbReference type="Proteomes" id="UP001055811">
    <property type="component" value="Linkage Group LG08"/>
</dbReference>
<dbReference type="EMBL" id="CM042016">
    <property type="protein sequence ID" value="KAI3699317.1"/>
    <property type="molecule type" value="Genomic_DNA"/>
</dbReference>
<accession>A0ACB8ZNC5</accession>
<keyword evidence="2" id="KW-1185">Reference proteome</keyword>
<sequence length="296" mass="32565">MGAPSSTNHFRSISLPSRVTPPSCTKTATKINELKALENLVGTSETIQSRLIGLAELYVSVNELVGAPETQQALSRHQNGTLVEAALEGSIGFLDSCSTLKDLIVLMKENVQTLQSALRRKCGDSTLASQIEAYLCFRKKAKKAVTKSLATLKHLEKKIDSYLFVEVGHDHGSLATKVLKEANALTISLFKSILIFVSTKAKTGTRVQVISKLVSTHTSTHKHNQMFQTEVETVDSALMLLHKNMRKGETKDVDIQMTQKRLQILNASLEGFEDGLDFLSRILIRSRASLLDILVC</sequence>
<name>A0ACB8ZNC5_CICIN</name>